<dbReference type="EMBL" id="JACOPE010000001">
    <property type="protein sequence ID" value="MBC5684272.1"/>
    <property type="molecule type" value="Genomic_DNA"/>
</dbReference>
<proteinExistence type="predicted"/>
<keyword evidence="3" id="KW-1185">Reference proteome</keyword>
<accession>A0ABR7GA04</accession>
<dbReference type="Proteomes" id="UP000631576">
    <property type="component" value="Unassembled WGS sequence"/>
</dbReference>
<gene>
    <name evidence="2" type="ORF">H8S40_12105</name>
</gene>
<evidence type="ECO:0000313" key="2">
    <source>
        <dbReference type="EMBL" id="MBC5684272.1"/>
    </source>
</evidence>
<keyword evidence="1" id="KW-1133">Transmembrane helix</keyword>
<reference evidence="2 3" key="1">
    <citation type="submission" date="2020-08" db="EMBL/GenBank/DDBJ databases">
        <title>Genome public.</title>
        <authorList>
            <person name="Liu C."/>
            <person name="Sun Q."/>
        </authorList>
    </citation>
    <scope>NUCLEOTIDE SEQUENCE [LARGE SCALE GENOMIC DNA]</scope>
    <source>
        <strain evidence="2 3">NSJ-13</strain>
    </source>
</reference>
<evidence type="ECO:0000256" key="1">
    <source>
        <dbReference type="SAM" id="Phobius"/>
    </source>
</evidence>
<dbReference type="RefSeq" id="WP_118725072.1">
    <property type="nucleotide sequence ID" value="NZ_JACOPE010000001.1"/>
</dbReference>
<comment type="caution">
    <text evidence="2">The sequence shown here is derived from an EMBL/GenBank/DDBJ whole genome shotgun (WGS) entry which is preliminary data.</text>
</comment>
<name>A0ABR7GA04_9FIRM</name>
<organism evidence="2 3">
    <name type="scientific">Ruminococcus hominis</name>
    <dbReference type="NCBI Taxonomy" id="2763065"/>
    <lineage>
        <taxon>Bacteria</taxon>
        <taxon>Bacillati</taxon>
        <taxon>Bacillota</taxon>
        <taxon>Clostridia</taxon>
        <taxon>Eubacteriales</taxon>
        <taxon>Oscillospiraceae</taxon>
        <taxon>Ruminococcus</taxon>
    </lineage>
</organism>
<feature type="transmembrane region" description="Helical" evidence="1">
    <location>
        <begin position="200"/>
        <end position="219"/>
    </location>
</feature>
<evidence type="ECO:0000313" key="3">
    <source>
        <dbReference type="Proteomes" id="UP000631576"/>
    </source>
</evidence>
<keyword evidence="1" id="KW-0472">Membrane</keyword>
<sequence length="259" mass="30272">MKGEINIEANYEVIRFVEHGGRCWPTMDCVKGQLLLQRLRGEPVIEKAMLFSWLKELVVQLEQYQRCRNNKGYRYLNPYSVLVTAEDKLLLLDLEAESNAFVMKNLQKRAVRSHFVKPIVRMKQNVQVSMDSYGYGKTVQFIMANTEIKPALTRKETYQIGKIIDKCIGENAQRQYDDFSQVKRDIPVIKERSRQQVRKYAVMGIITLSLIGYGTFMTIQANVFRQQRDKLILQMKEKSIKGEEKNAVLYDEPQEEGFR</sequence>
<keyword evidence="1" id="KW-0812">Transmembrane</keyword>
<protein>
    <submittedName>
        <fullName evidence="2">Uncharacterized protein</fullName>
    </submittedName>
</protein>